<sequence>MPQVTNCLACLPPWASRWLGHRSNPPSTLPPYLVYLWSFLGAFCGLSTIQVIFKYSSYFQARNVPLILPSYGASAVLVYGVPDAPLSQPRALVGGHFLSALIGICVTKLFSLIPPESQFQSLRWLSASLSTSISIVVMQMTKTVHPPAGATALLPAVDDQVWDLSWYFLPIVLLSSTVALVVGLVVNNVQRQYPVFWFAPAGPGPVPLEPVSLSQEMDAPALTKTHSADGSQEV</sequence>
<accession>A0A6A6H8L6</accession>
<evidence type="ECO:0000256" key="1">
    <source>
        <dbReference type="SAM" id="Phobius"/>
    </source>
</evidence>
<reference evidence="3" key="1">
    <citation type="journal article" date="2020" name="Stud. Mycol.">
        <title>101 Dothideomycetes genomes: a test case for predicting lifestyles and emergence of pathogens.</title>
        <authorList>
            <person name="Haridas S."/>
            <person name="Albert R."/>
            <person name="Binder M."/>
            <person name="Bloem J."/>
            <person name="Labutti K."/>
            <person name="Salamov A."/>
            <person name="Andreopoulos B."/>
            <person name="Baker S."/>
            <person name="Barry K."/>
            <person name="Bills G."/>
            <person name="Bluhm B."/>
            <person name="Cannon C."/>
            <person name="Castanera R."/>
            <person name="Culley D."/>
            <person name="Daum C."/>
            <person name="Ezra D."/>
            <person name="Gonzalez J."/>
            <person name="Henrissat B."/>
            <person name="Kuo A."/>
            <person name="Liang C."/>
            <person name="Lipzen A."/>
            <person name="Lutzoni F."/>
            <person name="Magnuson J."/>
            <person name="Mondo S."/>
            <person name="Nolan M."/>
            <person name="Ohm R."/>
            <person name="Pangilinan J."/>
            <person name="Park H.-J."/>
            <person name="Ramirez L."/>
            <person name="Alfaro M."/>
            <person name="Sun H."/>
            <person name="Tritt A."/>
            <person name="Yoshinaga Y."/>
            <person name="Zwiers L.-H."/>
            <person name="Turgeon B."/>
            <person name="Goodwin S."/>
            <person name="Spatafora J."/>
            <person name="Crous P."/>
            <person name="Grigoriev I."/>
        </authorList>
    </citation>
    <scope>NUCLEOTIDE SEQUENCE</scope>
    <source>
        <strain evidence="3">Tuck. ex Michener</strain>
    </source>
</reference>
<feature type="transmembrane region" description="Helical" evidence="1">
    <location>
        <begin position="93"/>
        <end position="112"/>
    </location>
</feature>
<dbReference type="Proteomes" id="UP000800092">
    <property type="component" value="Unassembled WGS sequence"/>
</dbReference>
<name>A0A6A6H8L6_VIRVR</name>
<dbReference type="AlphaFoldDB" id="A0A6A6H8L6"/>
<gene>
    <name evidence="3" type="ORF">EV356DRAFT_446895</name>
</gene>
<evidence type="ECO:0000313" key="4">
    <source>
        <dbReference type="Proteomes" id="UP000800092"/>
    </source>
</evidence>
<dbReference type="InterPro" id="IPR058581">
    <property type="entry name" value="TM_HPP"/>
</dbReference>
<dbReference type="OrthoDB" id="2016548at2759"/>
<proteinExistence type="predicted"/>
<keyword evidence="1" id="KW-1133">Transmembrane helix</keyword>
<keyword evidence="1" id="KW-0812">Transmembrane</keyword>
<evidence type="ECO:0000313" key="3">
    <source>
        <dbReference type="EMBL" id="KAF2234287.1"/>
    </source>
</evidence>
<dbReference type="PANTHER" id="PTHR33741:SF5">
    <property type="entry name" value="TRANSMEMBRANE PROTEIN DDB_G0269096-RELATED"/>
    <property type="match status" value="1"/>
</dbReference>
<dbReference type="EMBL" id="ML991799">
    <property type="protein sequence ID" value="KAF2234287.1"/>
    <property type="molecule type" value="Genomic_DNA"/>
</dbReference>
<feature type="domain" description="HPP transmembrane region" evidence="2">
    <location>
        <begin position="31"/>
        <end position="194"/>
    </location>
</feature>
<dbReference type="Pfam" id="PF04982">
    <property type="entry name" value="TM_HPP"/>
    <property type="match status" value="1"/>
</dbReference>
<protein>
    <submittedName>
        <fullName evidence="3">HPP family protein</fullName>
    </submittedName>
</protein>
<feature type="transmembrane region" description="Helical" evidence="1">
    <location>
        <begin position="32"/>
        <end position="52"/>
    </location>
</feature>
<organism evidence="3 4">
    <name type="scientific">Viridothelium virens</name>
    <name type="common">Speckled blister lichen</name>
    <name type="synonym">Trypethelium virens</name>
    <dbReference type="NCBI Taxonomy" id="1048519"/>
    <lineage>
        <taxon>Eukaryota</taxon>
        <taxon>Fungi</taxon>
        <taxon>Dikarya</taxon>
        <taxon>Ascomycota</taxon>
        <taxon>Pezizomycotina</taxon>
        <taxon>Dothideomycetes</taxon>
        <taxon>Dothideomycetes incertae sedis</taxon>
        <taxon>Trypetheliales</taxon>
        <taxon>Trypetheliaceae</taxon>
        <taxon>Viridothelium</taxon>
    </lineage>
</organism>
<dbReference type="InterPro" id="IPR007065">
    <property type="entry name" value="HPP"/>
</dbReference>
<evidence type="ECO:0000259" key="2">
    <source>
        <dbReference type="Pfam" id="PF04982"/>
    </source>
</evidence>
<keyword evidence="4" id="KW-1185">Reference proteome</keyword>
<keyword evidence="1" id="KW-0472">Membrane</keyword>
<dbReference type="PANTHER" id="PTHR33741">
    <property type="entry name" value="TRANSMEMBRANE PROTEIN DDB_G0269096-RELATED"/>
    <property type="match status" value="1"/>
</dbReference>
<feature type="transmembrane region" description="Helical" evidence="1">
    <location>
        <begin position="164"/>
        <end position="186"/>
    </location>
</feature>
<feature type="transmembrane region" description="Helical" evidence="1">
    <location>
        <begin position="64"/>
        <end position="81"/>
    </location>
</feature>